<organism evidence="2 3">
    <name type="scientific">Ladona fulva</name>
    <name type="common">Scarce chaser dragonfly</name>
    <name type="synonym">Libellula fulva</name>
    <dbReference type="NCBI Taxonomy" id="123851"/>
    <lineage>
        <taxon>Eukaryota</taxon>
        <taxon>Metazoa</taxon>
        <taxon>Ecdysozoa</taxon>
        <taxon>Arthropoda</taxon>
        <taxon>Hexapoda</taxon>
        <taxon>Insecta</taxon>
        <taxon>Pterygota</taxon>
        <taxon>Palaeoptera</taxon>
        <taxon>Odonata</taxon>
        <taxon>Epiprocta</taxon>
        <taxon>Anisoptera</taxon>
        <taxon>Libelluloidea</taxon>
        <taxon>Libellulidae</taxon>
        <taxon>Ladona</taxon>
    </lineage>
</organism>
<accession>A0A8K0NUW9</accession>
<dbReference type="InterPro" id="IPR027417">
    <property type="entry name" value="P-loop_NTPase"/>
</dbReference>
<reference evidence="2" key="2">
    <citation type="submission" date="2017-10" db="EMBL/GenBank/DDBJ databases">
        <title>Ladona fulva Genome sequencing and assembly.</title>
        <authorList>
            <person name="Murali S."/>
            <person name="Richards S."/>
            <person name="Bandaranaike D."/>
            <person name="Bellair M."/>
            <person name="Blankenburg K."/>
            <person name="Chao H."/>
            <person name="Dinh H."/>
            <person name="Doddapaneni H."/>
            <person name="Dugan-Rocha S."/>
            <person name="Elkadiri S."/>
            <person name="Gnanaolivu R."/>
            <person name="Hernandez B."/>
            <person name="Skinner E."/>
            <person name="Javaid M."/>
            <person name="Lee S."/>
            <person name="Li M."/>
            <person name="Ming W."/>
            <person name="Munidasa M."/>
            <person name="Muniz J."/>
            <person name="Nguyen L."/>
            <person name="Hughes D."/>
            <person name="Osuji N."/>
            <person name="Pu L.-L."/>
            <person name="Puazo M."/>
            <person name="Qu C."/>
            <person name="Quiroz J."/>
            <person name="Raj R."/>
            <person name="Weissenberger G."/>
            <person name="Xin Y."/>
            <person name="Zou X."/>
            <person name="Han Y."/>
            <person name="Worley K."/>
            <person name="Muzny D."/>
            <person name="Gibbs R."/>
        </authorList>
    </citation>
    <scope>NUCLEOTIDE SEQUENCE</scope>
    <source>
        <strain evidence="2">Sampled in the wild</strain>
    </source>
</reference>
<dbReference type="OrthoDB" id="265044at2759"/>
<keyword evidence="3" id="KW-1185">Reference proteome</keyword>
<name>A0A8K0NUW9_LADFU</name>
<feature type="compositionally biased region" description="Basic residues" evidence="1">
    <location>
        <begin position="170"/>
        <end position="187"/>
    </location>
</feature>
<dbReference type="Gene3D" id="3.40.50.300">
    <property type="entry name" value="P-loop containing nucleotide triphosphate hydrolases"/>
    <property type="match status" value="1"/>
</dbReference>
<gene>
    <name evidence="2" type="ORF">J437_LFUL005941</name>
</gene>
<dbReference type="EMBL" id="KZ308240">
    <property type="protein sequence ID" value="KAG8225515.1"/>
    <property type="molecule type" value="Genomic_DNA"/>
</dbReference>
<feature type="compositionally biased region" description="Low complexity" evidence="1">
    <location>
        <begin position="127"/>
        <end position="150"/>
    </location>
</feature>
<sequence>MKWNSRKENLKLKASSFGDMGVARIRGNKLDGWVDKGGKLNTIEEERVSIEKRARVIECSAKEDHNVNEIFQTFLALSRILGTDGNNSCNDGNRIVGQATSSQPSSNPSGKANGAGGLKRRSSTYVSATRGWSSSSGSSSPASEASWRGSESPALLASPDTQAESPLSRSKPRSRSLIRRCSRKAKQQIREAHGGGANDCNIFISLKSAAVNERLDNYTLDKFSWLGDKRKNQNTRHMIYPKSNSVFRSQEGRHETRAKELEIDSGSRSKYLEKGNELFRIVSGNRMEEILAEKDVPQSEGDRISILDHGLNDCWNT</sequence>
<dbReference type="Proteomes" id="UP000792457">
    <property type="component" value="Unassembled WGS sequence"/>
</dbReference>
<evidence type="ECO:0000313" key="2">
    <source>
        <dbReference type="EMBL" id="KAG8225515.1"/>
    </source>
</evidence>
<protein>
    <submittedName>
        <fullName evidence="2">Uncharacterized protein</fullName>
    </submittedName>
</protein>
<feature type="compositionally biased region" description="Polar residues" evidence="1">
    <location>
        <begin position="98"/>
        <end position="110"/>
    </location>
</feature>
<evidence type="ECO:0000313" key="3">
    <source>
        <dbReference type="Proteomes" id="UP000792457"/>
    </source>
</evidence>
<feature type="region of interest" description="Disordered" evidence="1">
    <location>
        <begin position="92"/>
        <end position="194"/>
    </location>
</feature>
<comment type="caution">
    <text evidence="2">The sequence shown here is derived from an EMBL/GenBank/DDBJ whole genome shotgun (WGS) entry which is preliminary data.</text>
</comment>
<dbReference type="AlphaFoldDB" id="A0A8K0NUW9"/>
<evidence type="ECO:0000256" key="1">
    <source>
        <dbReference type="SAM" id="MobiDB-lite"/>
    </source>
</evidence>
<proteinExistence type="predicted"/>
<reference evidence="2" key="1">
    <citation type="submission" date="2013-04" db="EMBL/GenBank/DDBJ databases">
        <authorList>
            <person name="Qu J."/>
            <person name="Murali S.C."/>
            <person name="Bandaranaike D."/>
            <person name="Bellair M."/>
            <person name="Blankenburg K."/>
            <person name="Chao H."/>
            <person name="Dinh H."/>
            <person name="Doddapaneni H."/>
            <person name="Downs B."/>
            <person name="Dugan-Rocha S."/>
            <person name="Elkadiri S."/>
            <person name="Gnanaolivu R.D."/>
            <person name="Hernandez B."/>
            <person name="Javaid M."/>
            <person name="Jayaseelan J.C."/>
            <person name="Lee S."/>
            <person name="Li M."/>
            <person name="Ming W."/>
            <person name="Munidasa M."/>
            <person name="Muniz J."/>
            <person name="Nguyen L."/>
            <person name="Ongeri F."/>
            <person name="Osuji N."/>
            <person name="Pu L.-L."/>
            <person name="Puazo M."/>
            <person name="Qu C."/>
            <person name="Quiroz J."/>
            <person name="Raj R."/>
            <person name="Weissenberger G."/>
            <person name="Xin Y."/>
            <person name="Zou X."/>
            <person name="Han Y."/>
            <person name="Richards S."/>
            <person name="Worley K."/>
            <person name="Muzny D."/>
            <person name="Gibbs R."/>
        </authorList>
    </citation>
    <scope>NUCLEOTIDE SEQUENCE</scope>
    <source>
        <strain evidence="2">Sampled in the wild</strain>
    </source>
</reference>